<dbReference type="PIRSF" id="PIRSF006156">
    <property type="entry name" value="YafQ"/>
    <property type="match status" value="1"/>
</dbReference>
<gene>
    <name evidence="3" type="ORF">GTC17253_01660</name>
</gene>
<dbReference type="Pfam" id="PF15738">
    <property type="entry name" value="YafQ_toxin"/>
    <property type="match status" value="1"/>
</dbReference>
<protein>
    <submittedName>
        <fullName evidence="3">Type II toxin-antitoxin system YafQ family toxin</fullName>
    </submittedName>
</protein>
<evidence type="ECO:0000313" key="3">
    <source>
        <dbReference type="EMBL" id="BFO70200.1"/>
    </source>
</evidence>
<sequence>MKKIEYSAKAKKDLKRYRHKAHDLEELFKLLQILAFGQNIPATYHPHFLHGEYEGCMECHIKSDFLLIWIDEDSSTIRVLRLGSHSELFKKY</sequence>
<dbReference type="GO" id="GO:0006415">
    <property type="term" value="P:translational termination"/>
    <property type="evidence" value="ECO:0007669"/>
    <property type="project" value="TreeGrafter"/>
</dbReference>
<accession>A0AB33IVU5</accession>
<name>A0AB33IVU5_9BACT</name>
<dbReference type="PANTHER" id="PTHR40588:SF1">
    <property type="entry name" value="MRNA INTERFERASE TOXIN YAFQ"/>
    <property type="match status" value="1"/>
</dbReference>
<dbReference type="EMBL" id="AP035785">
    <property type="protein sequence ID" value="BFO70200.1"/>
    <property type="molecule type" value="Genomic_DNA"/>
</dbReference>
<organism evidence="3">
    <name type="scientific">Prevotella sp. GTC17253</name>
    <dbReference type="NCBI Taxonomy" id="3236793"/>
    <lineage>
        <taxon>Bacteria</taxon>
        <taxon>Pseudomonadati</taxon>
        <taxon>Bacteroidota</taxon>
        <taxon>Bacteroidia</taxon>
        <taxon>Bacteroidales</taxon>
        <taxon>Prevotellaceae</taxon>
        <taxon>Prevotella</taxon>
    </lineage>
</organism>
<dbReference type="SUPFAM" id="SSF143011">
    <property type="entry name" value="RelE-like"/>
    <property type="match status" value="1"/>
</dbReference>
<dbReference type="InterPro" id="IPR004386">
    <property type="entry name" value="Toxin_YafQ-like"/>
</dbReference>
<dbReference type="GO" id="GO:0004521">
    <property type="term" value="F:RNA endonuclease activity"/>
    <property type="evidence" value="ECO:0007669"/>
    <property type="project" value="TreeGrafter"/>
</dbReference>
<dbReference type="PANTHER" id="PTHR40588">
    <property type="entry name" value="MRNA INTERFERASE TOXIN YAFQ"/>
    <property type="match status" value="1"/>
</dbReference>
<evidence type="ECO:0000256" key="2">
    <source>
        <dbReference type="PIRSR" id="PIRSR006156-1"/>
    </source>
</evidence>
<reference evidence="3" key="1">
    <citation type="submission" date="2024-07" db="EMBL/GenBank/DDBJ databases">
        <title>Complete genome sequence of Prevotella sp. YM-2024 GTC17253.</title>
        <authorList>
            <person name="Hayashi M."/>
            <person name="Muto Y."/>
            <person name="Tanaka K."/>
            <person name="Niwa H."/>
        </authorList>
    </citation>
    <scope>NUCLEOTIDE SEQUENCE</scope>
    <source>
        <strain evidence="3">GTC17253</strain>
    </source>
</reference>
<keyword evidence="1" id="KW-1277">Toxin-antitoxin system</keyword>
<dbReference type="NCBIfam" id="TIGR02385">
    <property type="entry name" value="RelE_StbE"/>
    <property type="match status" value="1"/>
</dbReference>
<dbReference type="AlphaFoldDB" id="A0AB33IVU5"/>
<dbReference type="InterPro" id="IPR007712">
    <property type="entry name" value="RelE/ParE_toxin"/>
</dbReference>
<dbReference type="InterPro" id="IPR035093">
    <property type="entry name" value="RelE/ParE_toxin_dom_sf"/>
</dbReference>
<dbReference type="Gene3D" id="3.30.2310.20">
    <property type="entry name" value="RelE-like"/>
    <property type="match status" value="1"/>
</dbReference>
<proteinExistence type="predicted"/>
<dbReference type="GO" id="GO:0006402">
    <property type="term" value="P:mRNA catabolic process"/>
    <property type="evidence" value="ECO:0007669"/>
    <property type="project" value="TreeGrafter"/>
</dbReference>
<evidence type="ECO:0000256" key="1">
    <source>
        <dbReference type="ARBA" id="ARBA00022649"/>
    </source>
</evidence>
<feature type="active site" description="Proton donor" evidence="2">
    <location>
        <position position="85"/>
    </location>
</feature>